<dbReference type="AlphaFoldDB" id="I4C5E4"/>
<keyword evidence="4" id="KW-1185">Reference proteome</keyword>
<dbReference type="RefSeq" id="WP_014809929.1">
    <property type="nucleotide sequence ID" value="NC_018025.1"/>
</dbReference>
<accession>I4C5E4</accession>
<dbReference type="KEGG" id="dti:Desti_2084"/>
<evidence type="ECO:0000313" key="3">
    <source>
        <dbReference type="EMBL" id="AFM24785.1"/>
    </source>
</evidence>
<keyword evidence="1" id="KW-1133">Transmembrane helix</keyword>
<feature type="domain" description="SHOCT" evidence="2">
    <location>
        <begin position="58"/>
        <end position="77"/>
    </location>
</feature>
<dbReference type="Pfam" id="PF09851">
    <property type="entry name" value="SHOCT"/>
    <property type="match status" value="1"/>
</dbReference>
<keyword evidence="1" id="KW-0472">Membrane</keyword>
<organism evidence="3 4">
    <name type="scientific">Desulfomonile tiedjei (strain ATCC 49306 / DSM 6799 / DCB-1)</name>
    <dbReference type="NCBI Taxonomy" id="706587"/>
    <lineage>
        <taxon>Bacteria</taxon>
        <taxon>Pseudomonadati</taxon>
        <taxon>Thermodesulfobacteriota</taxon>
        <taxon>Desulfomonilia</taxon>
        <taxon>Desulfomonilales</taxon>
        <taxon>Desulfomonilaceae</taxon>
        <taxon>Desulfomonile</taxon>
    </lineage>
</organism>
<name>I4C5E4_DESTA</name>
<sequence>MGMGPWMNDLWMHGWFGMWIWPLLVIVLIVLLVLNLGKGYSSRNPRGFETDTHTPSETALDVLKKRYAKGEISKEEFG</sequence>
<evidence type="ECO:0000259" key="2">
    <source>
        <dbReference type="Pfam" id="PF09851"/>
    </source>
</evidence>
<dbReference type="HOGENOM" id="CLU_159099_3_0_7"/>
<proteinExistence type="predicted"/>
<dbReference type="PATRIC" id="fig|706587.4.peg.2396"/>
<keyword evidence="1" id="KW-0812">Transmembrane</keyword>
<dbReference type="InterPro" id="IPR018649">
    <property type="entry name" value="SHOCT"/>
</dbReference>
<feature type="transmembrane region" description="Helical" evidence="1">
    <location>
        <begin position="12"/>
        <end position="36"/>
    </location>
</feature>
<evidence type="ECO:0000313" key="4">
    <source>
        <dbReference type="Proteomes" id="UP000006055"/>
    </source>
</evidence>
<gene>
    <name evidence="3" type="ordered locus">Desti_2084</name>
</gene>
<dbReference type="Proteomes" id="UP000006055">
    <property type="component" value="Chromosome"/>
</dbReference>
<protein>
    <submittedName>
        <fullName evidence="3">Putative membrane protein (DUF2078)</fullName>
    </submittedName>
</protein>
<dbReference type="EMBL" id="CP003360">
    <property type="protein sequence ID" value="AFM24785.1"/>
    <property type="molecule type" value="Genomic_DNA"/>
</dbReference>
<reference evidence="4" key="1">
    <citation type="submission" date="2012-06" db="EMBL/GenBank/DDBJ databases">
        <title>Complete sequence of chromosome of Desulfomonile tiedjei DSM 6799.</title>
        <authorList>
            <person name="Lucas S."/>
            <person name="Copeland A."/>
            <person name="Lapidus A."/>
            <person name="Glavina del Rio T."/>
            <person name="Dalin E."/>
            <person name="Tice H."/>
            <person name="Bruce D."/>
            <person name="Goodwin L."/>
            <person name="Pitluck S."/>
            <person name="Peters L."/>
            <person name="Ovchinnikova G."/>
            <person name="Zeytun A."/>
            <person name="Lu M."/>
            <person name="Kyrpides N."/>
            <person name="Mavromatis K."/>
            <person name="Ivanova N."/>
            <person name="Brettin T."/>
            <person name="Detter J.C."/>
            <person name="Han C."/>
            <person name="Larimer F."/>
            <person name="Land M."/>
            <person name="Hauser L."/>
            <person name="Markowitz V."/>
            <person name="Cheng J.-F."/>
            <person name="Hugenholtz P."/>
            <person name="Woyke T."/>
            <person name="Wu D."/>
            <person name="Spring S."/>
            <person name="Schroeder M."/>
            <person name="Brambilla E."/>
            <person name="Klenk H.-P."/>
            <person name="Eisen J.A."/>
        </authorList>
    </citation>
    <scope>NUCLEOTIDE SEQUENCE [LARGE SCALE GENOMIC DNA]</scope>
    <source>
        <strain evidence="4">ATCC 49306 / DSM 6799 / DCB-1</strain>
    </source>
</reference>
<evidence type="ECO:0000256" key="1">
    <source>
        <dbReference type="SAM" id="Phobius"/>
    </source>
</evidence>